<comment type="caution">
    <text evidence="10">The sequence shown here is derived from an EMBL/GenBank/DDBJ whole genome shotgun (WGS) entry which is preliminary data.</text>
</comment>
<feature type="domain" description="Secretin/TonB short N-terminal" evidence="9">
    <location>
        <begin position="71"/>
        <end position="121"/>
    </location>
</feature>
<comment type="subcellular location">
    <subcellularLocation>
        <location evidence="1 7">Cell outer membrane</location>
        <topology evidence="1 7">Multi-pass membrane protein</topology>
    </subcellularLocation>
</comment>
<dbReference type="Gene3D" id="2.60.40.1120">
    <property type="entry name" value="Carboxypeptidase-like, regulatory domain"/>
    <property type="match status" value="1"/>
</dbReference>
<dbReference type="Gene3D" id="2.40.170.20">
    <property type="entry name" value="TonB-dependent receptor, beta-barrel domain"/>
    <property type="match status" value="1"/>
</dbReference>
<dbReference type="InterPro" id="IPR023996">
    <property type="entry name" value="TonB-dep_OMP_SusC/RagA"/>
</dbReference>
<accession>A0A0F5JH54</accession>
<dbReference type="Gene3D" id="2.170.130.10">
    <property type="entry name" value="TonB-dependent receptor, plug domain"/>
    <property type="match status" value="1"/>
</dbReference>
<dbReference type="NCBIfam" id="TIGR04057">
    <property type="entry name" value="SusC_RagA_signa"/>
    <property type="match status" value="1"/>
</dbReference>
<dbReference type="AlphaFoldDB" id="A0A0F5JH54"/>
<proteinExistence type="inferred from homology"/>
<evidence type="ECO:0000256" key="6">
    <source>
        <dbReference type="ARBA" id="ARBA00023237"/>
    </source>
</evidence>
<evidence type="ECO:0000256" key="8">
    <source>
        <dbReference type="SAM" id="Phobius"/>
    </source>
</evidence>
<dbReference type="InterPro" id="IPR008969">
    <property type="entry name" value="CarboxyPept-like_regulatory"/>
</dbReference>
<dbReference type="STRING" id="927665.HMPREF1535_01567"/>
<keyword evidence="5 7" id="KW-0472">Membrane</keyword>
<dbReference type="FunFam" id="2.60.40.1120:FF:000003">
    <property type="entry name" value="Outer membrane protein Omp121"/>
    <property type="match status" value="1"/>
</dbReference>
<evidence type="ECO:0000256" key="2">
    <source>
        <dbReference type="ARBA" id="ARBA00022448"/>
    </source>
</evidence>
<dbReference type="HOGENOM" id="CLU_004317_0_2_10"/>
<dbReference type="SMART" id="SM00965">
    <property type="entry name" value="STN"/>
    <property type="match status" value="1"/>
</dbReference>
<evidence type="ECO:0000259" key="9">
    <source>
        <dbReference type="SMART" id="SM00965"/>
    </source>
</evidence>
<dbReference type="PROSITE" id="PS52016">
    <property type="entry name" value="TONB_DEPENDENT_REC_3"/>
    <property type="match status" value="1"/>
</dbReference>
<evidence type="ECO:0000313" key="11">
    <source>
        <dbReference type="Proteomes" id="UP000033047"/>
    </source>
</evidence>
<dbReference type="GO" id="GO:0009279">
    <property type="term" value="C:cell outer membrane"/>
    <property type="evidence" value="ECO:0007669"/>
    <property type="project" value="UniProtKB-SubCell"/>
</dbReference>
<dbReference type="EMBL" id="AQHV01000010">
    <property type="protein sequence ID" value="KKB56915.1"/>
    <property type="molecule type" value="Genomic_DNA"/>
</dbReference>
<evidence type="ECO:0000256" key="4">
    <source>
        <dbReference type="ARBA" id="ARBA00022692"/>
    </source>
</evidence>
<name>A0A0F5JH54_9BACT</name>
<comment type="similarity">
    <text evidence="7">Belongs to the TonB-dependent receptor family.</text>
</comment>
<reference evidence="10 11" key="1">
    <citation type="submission" date="2013-04" db="EMBL/GenBank/DDBJ databases">
        <title>The Genome Sequence of Parabacteroides goldsteinii DSM 19448.</title>
        <authorList>
            <consortium name="The Broad Institute Genomics Platform"/>
            <person name="Earl A."/>
            <person name="Ward D."/>
            <person name="Feldgarden M."/>
            <person name="Gevers D."/>
            <person name="Martens E."/>
            <person name="Sakamoto M."/>
            <person name="Benno Y."/>
            <person name="Song Y."/>
            <person name="Liu C."/>
            <person name="Lee J."/>
            <person name="Bolanos M."/>
            <person name="Vaisanen M.L."/>
            <person name="Finegold S.M."/>
            <person name="Walker B."/>
            <person name="Young S."/>
            <person name="Zeng Q."/>
            <person name="Gargeya S."/>
            <person name="Fitzgerald M."/>
            <person name="Haas B."/>
            <person name="Abouelleil A."/>
            <person name="Allen A.W."/>
            <person name="Alvarado L."/>
            <person name="Arachchi H.M."/>
            <person name="Berlin A.M."/>
            <person name="Chapman S.B."/>
            <person name="Gainer-Dewar J."/>
            <person name="Goldberg J."/>
            <person name="Griggs A."/>
            <person name="Gujja S."/>
            <person name="Hansen M."/>
            <person name="Howarth C."/>
            <person name="Imamovic A."/>
            <person name="Ireland A."/>
            <person name="Larimer J."/>
            <person name="McCowan C."/>
            <person name="Murphy C."/>
            <person name="Pearson M."/>
            <person name="Poon T.W."/>
            <person name="Priest M."/>
            <person name="Roberts A."/>
            <person name="Saif S."/>
            <person name="Shea T."/>
            <person name="Sisk P."/>
            <person name="Sykes S."/>
            <person name="Wortman J."/>
            <person name="Nusbaum C."/>
            <person name="Birren B."/>
        </authorList>
    </citation>
    <scope>NUCLEOTIDE SEQUENCE [LARGE SCALE GENOMIC DNA]</scope>
    <source>
        <strain evidence="10 11">DSM 19448</strain>
    </source>
</reference>
<evidence type="ECO:0000256" key="7">
    <source>
        <dbReference type="PROSITE-ProRule" id="PRU01360"/>
    </source>
</evidence>
<dbReference type="FunFam" id="2.170.130.10:FF:000003">
    <property type="entry name" value="SusC/RagA family TonB-linked outer membrane protein"/>
    <property type="match status" value="1"/>
</dbReference>
<dbReference type="InterPro" id="IPR011662">
    <property type="entry name" value="Secretin/TonB_short_N"/>
</dbReference>
<dbReference type="InterPro" id="IPR036942">
    <property type="entry name" value="Beta-barrel_TonB_sf"/>
</dbReference>
<dbReference type="InterPro" id="IPR037066">
    <property type="entry name" value="Plug_dom_sf"/>
</dbReference>
<dbReference type="SUPFAM" id="SSF56935">
    <property type="entry name" value="Porins"/>
    <property type="match status" value="1"/>
</dbReference>
<dbReference type="InterPro" id="IPR012910">
    <property type="entry name" value="Plug_dom"/>
</dbReference>
<keyword evidence="6 7" id="KW-0998">Cell outer membrane</keyword>
<protein>
    <submittedName>
        <fullName evidence="10">SusC/RagA family TonB-linked outer membrane protein</fullName>
    </submittedName>
</protein>
<dbReference type="InterPro" id="IPR023997">
    <property type="entry name" value="TonB-dep_OMP_SusC/RagA_CS"/>
</dbReference>
<evidence type="ECO:0000256" key="1">
    <source>
        <dbReference type="ARBA" id="ARBA00004571"/>
    </source>
</evidence>
<gene>
    <name evidence="10" type="ORF">HMPREF1535_01567</name>
</gene>
<feature type="transmembrane region" description="Helical" evidence="8">
    <location>
        <begin position="21"/>
        <end position="39"/>
    </location>
</feature>
<evidence type="ECO:0000313" key="10">
    <source>
        <dbReference type="EMBL" id="KKB56915.1"/>
    </source>
</evidence>
<keyword evidence="4 7" id="KW-0812">Transmembrane</keyword>
<dbReference type="InterPro" id="IPR039426">
    <property type="entry name" value="TonB-dep_rcpt-like"/>
</dbReference>
<dbReference type="SUPFAM" id="SSF49464">
    <property type="entry name" value="Carboxypeptidase regulatory domain-like"/>
    <property type="match status" value="1"/>
</dbReference>
<dbReference type="RefSeq" id="WP_046145759.1">
    <property type="nucleotide sequence ID" value="NZ_KQ033912.1"/>
</dbReference>
<keyword evidence="3 7" id="KW-1134">Transmembrane beta strand</keyword>
<dbReference type="NCBIfam" id="TIGR04056">
    <property type="entry name" value="OMP_RagA_SusC"/>
    <property type="match status" value="1"/>
</dbReference>
<organism evidence="10 11">
    <name type="scientific">Parabacteroides goldsteinii DSM 19448 = WAL 12034</name>
    <dbReference type="NCBI Taxonomy" id="927665"/>
    <lineage>
        <taxon>Bacteria</taxon>
        <taxon>Pseudomonadati</taxon>
        <taxon>Bacteroidota</taxon>
        <taxon>Bacteroidia</taxon>
        <taxon>Bacteroidales</taxon>
        <taxon>Tannerellaceae</taxon>
        <taxon>Parabacteroides</taxon>
    </lineage>
</organism>
<keyword evidence="2 7" id="KW-0813">Transport</keyword>
<keyword evidence="8" id="KW-1133">Transmembrane helix</keyword>
<evidence type="ECO:0000256" key="3">
    <source>
        <dbReference type="ARBA" id="ARBA00022452"/>
    </source>
</evidence>
<dbReference type="Proteomes" id="UP000033047">
    <property type="component" value="Unassembled WGS sequence"/>
</dbReference>
<sequence length="1127" mass="125473">MENVSYYKSFLFKDLKKIFTIMRITVVMLFTVMLQAVAIESSYSQSTTISVKAQQISLIDLFSQIEKQSEFLFFYVDKEVNNIYVNIQARNKSVDEILSHALNSTGLTYTINDRNINIIKTKVSSPQQSDNKRITGIVLDNEDTPIIGANVVEKGTTNGTITDINGKFTLEVHRNATLQISYIGYNSLFIPVNNTSSFTINLKEDTQALDEVVVVGYGVQKKANVVGSISQINSEVLENRPTPQLSNALTGQMSGVTVIQRSGNPGDSSGEIRIRGVGSFGATPGALVLIDGIPGNMNNINMQDVESVSVLKDASTSAIYGARAANGVILITTKSGKEGKTTVSYNGYVGFNTPTALPEFVDTWRWAELYNEATNSQIYSPEQIAKYKDGSDPDHYGNANYLEEVLSKKGLQTGHDLSINGGNEKTKYAVSFSYLSQDGIVEKNNYSRYNARINLTNQLLPNLKLTTRASGIYSKRKEPSVPGGNPAANNMLGAIQLAFRFPGLTPSILSDGSYAVGPEMTGTPTTWIKSSSFYENPYFNVNGNVRLDYSPIEDLQLSAIGGYNKTFNDTKTYRSTLKLSDGRTTSPSTLAEEAQRTTYKTFQATIDYNKTFNKHNIAVLAGYSWEQEDYTNMLGSRDKFPGNDLPYLNVGSPDNQKVSGGGYGWAIQSYFGRLKYNYAERYLFESTFRYDGSSRFPADQKFGFFPSVAAGWRISEEQFIKENEQLHWLSGLKIKASWGRLGNQDITNYPYQTVYELGQNYSYGGTVYQGAAVIKATDPTIKWEETETIDAGFESILWNGLLGFNANWFHRNTYDILYKPTGSVSSILGQDISEMNTGKLRNQGWEFEISHKNKIGDFSYSLSGNLSIINNKVISLGVGNVEQLNGMIGNGSDLFIGHPMQLYYGYKTDGVFVDQNDINNWVDQSKVNASPAPGDIRYVDISGPDGVPDGKVDPNYDRVPLGSRIPKYTFGLNIDLEYKNFDFSALLQGVAGVKGFLEGDAGYALRNKGNIQTWQADGRFDPNNPTQYPEYPRLQDILGNSVPPNYQTSDFWILNASYIRLKNIQLGYTFPKQWIEKLRISNLRIYAQSENPFSFNSYRKGWDPEINTSGNYYPILATYTLGINLKF</sequence>
<evidence type="ECO:0000256" key="5">
    <source>
        <dbReference type="ARBA" id="ARBA00023136"/>
    </source>
</evidence>
<dbReference type="Pfam" id="PF07715">
    <property type="entry name" value="Plug"/>
    <property type="match status" value="1"/>
</dbReference>
<dbReference type="Pfam" id="PF13715">
    <property type="entry name" value="CarbopepD_reg_2"/>
    <property type="match status" value="1"/>
</dbReference>
<dbReference type="PATRIC" id="fig|927665.4.peg.1601"/>